<evidence type="ECO:0000256" key="2">
    <source>
        <dbReference type="ARBA" id="ARBA00022763"/>
    </source>
</evidence>
<keyword evidence="3" id="KW-0378">Hydrolase</keyword>
<dbReference type="PANTHER" id="PTHR11264:SF0">
    <property type="entry name" value="URACIL-DNA GLYCOSYLASE"/>
    <property type="match status" value="1"/>
</dbReference>
<keyword evidence="2" id="KW-0227">DNA damage</keyword>
<protein>
    <submittedName>
        <fullName evidence="6">DNA glycosylase</fullName>
    </submittedName>
</protein>
<dbReference type="Gene3D" id="3.40.470.10">
    <property type="entry name" value="Uracil-DNA glycosylase-like domain"/>
    <property type="match status" value="1"/>
</dbReference>
<comment type="caution">
    <text evidence="6">The sequence shown here is derived from an EMBL/GenBank/DDBJ whole genome shotgun (WGS) entry which is preliminary data.</text>
</comment>
<comment type="similarity">
    <text evidence="1">Belongs to the uracil-DNA glycosylase (UDG) superfamily. UNG family.</text>
</comment>
<sequence length="195" mass="23044">MSWEEFFKQNDKLIKHIENQLEDTLYTPNHDEIFYIFKRVPFEKLKVVIIGDQPYSSSADASGVAFACKNNLNTPLLLERIIKELEKSIVKFKPPLNNQLEKWLDEGIFLCNFCFTCPIDDYKFKKTYYLLWEPFINNLVAYISEHTSVVFMLMGYRAITVRTSINEINCSVCEVPHPIYNYYQFKGCNCFQKVR</sequence>
<reference evidence="6 7" key="1">
    <citation type="submission" date="2016-08" db="EMBL/GenBank/DDBJ databases">
        <title>A Parts List for Fungal Cellulosomes Revealed by Comparative Genomics.</title>
        <authorList>
            <consortium name="DOE Joint Genome Institute"/>
            <person name="Haitjema C.H."/>
            <person name="Gilmore S.P."/>
            <person name="Henske J.K."/>
            <person name="Solomon K.V."/>
            <person name="De Groot R."/>
            <person name="Kuo A."/>
            <person name="Mondo S.J."/>
            <person name="Salamov A.A."/>
            <person name="Labutti K."/>
            <person name="Zhao Z."/>
            <person name="Chiniquy J."/>
            <person name="Barry K."/>
            <person name="Brewer H.M."/>
            <person name="Purvine S.O."/>
            <person name="Wright A.T."/>
            <person name="Boxma B."/>
            <person name="Van Alen T."/>
            <person name="Hackstein J.H."/>
            <person name="Baker S.E."/>
            <person name="Grigoriev I.V."/>
            <person name="O'Malley M.A."/>
        </authorList>
    </citation>
    <scope>NUCLEOTIDE SEQUENCE [LARGE SCALE GENOMIC DNA]</scope>
    <source>
        <strain evidence="6 7">S4</strain>
    </source>
</reference>
<evidence type="ECO:0000256" key="3">
    <source>
        <dbReference type="ARBA" id="ARBA00022801"/>
    </source>
</evidence>
<evidence type="ECO:0000313" key="6">
    <source>
        <dbReference type="EMBL" id="ORX76324.1"/>
    </source>
</evidence>
<dbReference type="OrthoDB" id="2158803at2759"/>
<evidence type="ECO:0000256" key="4">
    <source>
        <dbReference type="ARBA" id="ARBA00023204"/>
    </source>
</evidence>
<dbReference type="InterPro" id="IPR036895">
    <property type="entry name" value="Uracil-DNA_glycosylase-like_sf"/>
</dbReference>
<evidence type="ECO:0000313" key="7">
    <source>
        <dbReference type="Proteomes" id="UP000193944"/>
    </source>
</evidence>
<name>A0A1Y1WT61_9FUNG</name>
<reference evidence="6 7" key="2">
    <citation type="submission" date="2016-08" db="EMBL/GenBank/DDBJ databases">
        <title>Pervasive Adenine N6-methylation of Active Genes in Fungi.</title>
        <authorList>
            <consortium name="DOE Joint Genome Institute"/>
            <person name="Mondo S.J."/>
            <person name="Dannebaum R.O."/>
            <person name="Kuo R.C."/>
            <person name="Labutti K."/>
            <person name="Haridas S."/>
            <person name="Kuo A."/>
            <person name="Salamov A."/>
            <person name="Ahrendt S.R."/>
            <person name="Lipzen A."/>
            <person name="Sullivan W."/>
            <person name="Andreopoulos W.B."/>
            <person name="Clum A."/>
            <person name="Lindquist E."/>
            <person name="Daum C."/>
            <person name="Ramamoorthy G.K."/>
            <person name="Gryganskyi A."/>
            <person name="Culley D."/>
            <person name="Magnuson J.K."/>
            <person name="James T.Y."/>
            <person name="O'Malley M.A."/>
            <person name="Stajich J.E."/>
            <person name="Spatafora J.W."/>
            <person name="Visel A."/>
            <person name="Grigoriev I.V."/>
        </authorList>
    </citation>
    <scope>NUCLEOTIDE SEQUENCE [LARGE SCALE GENOMIC DNA]</scope>
    <source>
        <strain evidence="6 7">S4</strain>
    </source>
</reference>
<dbReference type="InterPro" id="IPR002043">
    <property type="entry name" value="UDG_fam1"/>
</dbReference>
<dbReference type="EMBL" id="MCFG01000306">
    <property type="protein sequence ID" value="ORX76324.1"/>
    <property type="molecule type" value="Genomic_DNA"/>
</dbReference>
<dbReference type="PANTHER" id="PTHR11264">
    <property type="entry name" value="URACIL-DNA GLYCOSYLASE"/>
    <property type="match status" value="1"/>
</dbReference>
<keyword evidence="4" id="KW-0234">DNA repair</keyword>
<evidence type="ECO:0000259" key="5">
    <source>
        <dbReference type="Pfam" id="PF03167"/>
    </source>
</evidence>
<proteinExistence type="inferred from homology"/>
<evidence type="ECO:0000256" key="1">
    <source>
        <dbReference type="ARBA" id="ARBA00008184"/>
    </source>
</evidence>
<feature type="domain" description="Uracil-DNA glycosylase-like" evidence="5">
    <location>
        <begin position="39"/>
        <end position="194"/>
    </location>
</feature>
<feature type="non-terminal residue" evidence="6">
    <location>
        <position position="195"/>
    </location>
</feature>
<dbReference type="STRING" id="1754192.A0A1Y1WT61"/>
<organism evidence="6 7">
    <name type="scientific">Anaeromyces robustus</name>
    <dbReference type="NCBI Taxonomy" id="1754192"/>
    <lineage>
        <taxon>Eukaryota</taxon>
        <taxon>Fungi</taxon>
        <taxon>Fungi incertae sedis</taxon>
        <taxon>Chytridiomycota</taxon>
        <taxon>Chytridiomycota incertae sedis</taxon>
        <taxon>Neocallimastigomycetes</taxon>
        <taxon>Neocallimastigales</taxon>
        <taxon>Neocallimastigaceae</taxon>
        <taxon>Anaeromyces</taxon>
    </lineage>
</organism>
<dbReference type="AlphaFoldDB" id="A0A1Y1WT61"/>
<dbReference type="GO" id="GO:0004844">
    <property type="term" value="F:uracil DNA N-glycosylase activity"/>
    <property type="evidence" value="ECO:0007669"/>
    <property type="project" value="InterPro"/>
</dbReference>
<keyword evidence="7" id="KW-1185">Reference proteome</keyword>
<dbReference type="Pfam" id="PF03167">
    <property type="entry name" value="UDG"/>
    <property type="match status" value="1"/>
</dbReference>
<dbReference type="Proteomes" id="UP000193944">
    <property type="component" value="Unassembled WGS sequence"/>
</dbReference>
<dbReference type="CDD" id="cd19371">
    <property type="entry name" value="UDG-F1-like"/>
    <property type="match status" value="1"/>
</dbReference>
<dbReference type="GO" id="GO:0097510">
    <property type="term" value="P:base-excision repair, AP site formation via deaminated base removal"/>
    <property type="evidence" value="ECO:0007669"/>
    <property type="project" value="TreeGrafter"/>
</dbReference>
<dbReference type="InterPro" id="IPR005122">
    <property type="entry name" value="Uracil-DNA_glycosylase-like"/>
</dbReference>
<accession>A0A1Y1WT61</accession>
<gene>
    <name evidence="6" type="ORF">BCR32DRAFT_224376</name>
</gene>
<dbReference type="SUPFAM" id="SSF52141">
    <property type="entry name" value="Uracil-DNA glycosylase-like"/>
    <property type="match status" value="1"/>
</dbReference>